<dbReference type="Gramene" id="PNW88288">
    <property type="protein sequence ID" value="PNW88288"/>
    <property type="gene ID" value="CHLRE_01g022700v5"/>
</dbReference>
<evidence type="ECO:0000313" key="3">
    <source>
        <dbReference type="EMBL" id="PNW88288.1"/>
    </source>
</evidence>
<feature type="compositionally biased region" description="Low complexity" evidence="2">
    <location>
        <begin position="1439"/>
        <end position="1465"/>
    </location>
</feature>
<feature type="compositionally biased region" description="Gly residues" evidence="2">
    <location>
        <begin position="871"/>
        <end position="884"/>
    </location>
</feature>
<dbReference type="KEGG" id="cre:CHLRE_01g022700v5"/>
<feature type="coiled-coil region" evidence="1">
    <location>
        <begin position="324"/>
        <end position="376"/>
    </location>
</feature>
<feature type="compositionally biased region" description="Basic and acidic residues" evidence="2">
    <location>
        <begin position="28"/>
        <end position="60"/>
    </location>
</feature>
<sequence>MHNVLTGQLETRMRSQEAAERSGPPADRQLRLLGRETERQISHPSSLDEARFQPETDPLRALRQQLQGPREPARQEYWLQQRQPHHHQQHQHQQHFGHQQWDGSLARDQWRPSQPAGPARPGTTLPLPQRPTGPREEAYAQLYAASPRGVTGPHATAGQRGPAFRALADDAPPPSPRDAHHYGRQQQQQLQQPRWYDAAAATASATANVPMQQGPAREPDLERSPAPRHQATTGGMGGSPHPGRGFAASLGRSASAGADAGVSYDSLSRLDRLGLGLGAGGGRGGAAGGVAPEPKRPRLEAPAPMQPPLPAQIAGGAEAQLMRLLRQEHERQEQQQRLEQIERQEEAERQRRRQRLQQLERLERDERQQQEELLAACISRLEPELGALLCSRLLRGEDTADGSPRQAQADHRLPVEWLRGQAAGLVLLRSRSDGDDGAAAPLLMRSLPPHAPPPFRSPVPEPEFQSHVHVAAQASQPVRPRHSTGGLEQYSEHQLDRHQHQQDGRRLQQPVLEEPQQLVEGPLRWPHLLEQLQLLHQHLLQTSPPLPPQQHAAHWRSLGLAGVPDRRDNVKGRGSHDDDSGRLQPPVMHRSASAAAEATWAPQDPDAADDLLPSRGRAGNAAGSGSVGAGGGGRSAALGLQLAAASAFALRNMPQASSRLNTAEDGSGVGGGGSVMAAGKRGAAAADASAEVGKSGGASAAPAVEFLELAAAGTTTAAAATTAIGAGVGLGVGDEDERGLPRTRRCAVCRVKRKGRCGTTSAPPTCLGRELIDPAEEEAAEAAAAASKRGAAGGGRKGGRRRRISADSGDDADYSYKGSVKVQSMSASPDNDLLAAHPAAALLGVAAAAGTSTGRGERLLSDPTGWATSVAGGGSRGKARGAGGPDSAVAGASYASDGLALLARLASLADEAPDSPFAAGAKGSPVQKPQPKLEASRLQPLRPLIGPAATAGAQLPYPGLVQGSSLGDGFAAAGLVGREPLGGGVANTTAGAATPPPSQLPILDQPLPPLALQGIPELARMLAAAPSAAPGSGKEQQPVLSRLPAIAAATRDGDADGVISGSGSGAAGSCLPRVASGQPSVTAGGSAALGAAADAAAAAVAAETAAAGADAEAEPAEREPDIRRHVMRCGAPAHVGELQALLDSHAAAAALPEAPFTRDRSVSGQQQESAAAGVFTVEVDLGGKATTPGPDTAAAAAAADPDAPGVSKIGAGAEGAAAPIRVRRGQRLVLRNGSLRACVVVESGATAQLEQVQLTAAPASGAAAAAAAAVVLVQGADSHAVLRHCKVSVAADASAAAAAAAAPTQVAPAAAPAAAAAAEGSGADENTCCVLVRAGGGAVLQCCELSGAPNAGLSVEGLGSSARATSTTARGCGLGFLASAGGVLEAVSGCAAVSNGMGFLALSAPAPAADSTEAAAGAAPAPAPTAAPGAEGSNVSSPGADCDAAGASTSTSSDSGGSDRPAAAAGAVGAPPAAQLLAGPRTAAAHNGAAGFGAIGCGSVLSAGAGCRSLGNQGCGFLAAQGGRLTVGDESLAEGNDSGFAASGAGSVLVTGARCEAVGAAGCGFLAEEGAELAAARGCVALGGAAHGFCARTGGRLVLSDGCQSECNAGRGFCDGSQAGEIDGAEGGGNSGGGRGEAAEAGGVKGGGRGHLQLGVGCVSMGNLEPCAAAAIAAGLLRAPGAADGNAADVRAARAVLAAAGVLAMPAQAAAATAGLFHSPEPL</sequence>
<dbReference type="GeneID" id="5715230"/>
<keyword evidence="1" id="KW-0175">Coiled coil</keyword>
<feature type="region of interest" description="Disordered" evidence="2">
    <location>
        <begin position="281"/>
        <end position="311"/>
    </location>
</feature>
<feature type="region of interest" description="Disordered" evidence="2">
    <location>
        <begin position="1413"/>
        <end position="1465"/>
    </location>
</feature>
<dbReference type="ExpressionAtlas" id="A0A2K3E666">
    <property type="expression patterns" value="baseline and differential"/>
</dbReference>
<evidence type="ECO:0000313" key="4">
    <source>
        <dbReference type="Proteomes" id="UP000006906"/>
    </source>
</evidence>
<protein>
    <recommendedName>
        <fullName evidence="5">Right handed beta helix domain-containing protein</fullName>
    </recommendedName>
</protein>
<feature type="compositionally biased region" description="Basic and acidic residues" evidence="2">
    <location>
        <begin position="11"/>
        <end position="20"/>
    </location>
</feature>
<feature type="region of interest" description="Disordered" evidence="2">
    <location>
        <begin position="778"/>
        <end position="810"/>
    </location>
</feature>
<dbReference type="RefSeq" id="XP_042928419.1">
    <property type="nucleotide sequence ID" value="XM_043058505.1"/>
</dbReference>
<feature type="compositionally biased region" description="Basic residues" evidence="2">
    <location>
        <begin position="83"/>
        <end position="95"/>
    </location>
</feature>
<feature type="compositionally biased region" description="Low complexity" evidence="2">
    <location>
        <begin position="1413"/>
        <end position="1431"/>
    </location>
</feature>
<feature type="compositionally biased region" description="Low complexity" evidence="2">
    <location>
        <begin position="781"/>
        <end position="790"/>
    </location>
</feature>
<feature type="compositionally biased region" description="Basic and acidic residues" evidence="2">
    <location>
        <begin position="564"/>
        <end position="581"/>
    </location>
</feature>
<proteinExistence type="predicted"/>
<evidence type="ECO:0000256" key="2">
    <source>
        <dbReference type="SAM" id="MobiDB-lite"/>
    </source>
</evidence>
<feature type="region of interest" description="Disordered" evidence="2">
    <location>
        <begin position="471"/>
        <end position="508"/>
    </location>
</feature>
<evidence type="ECO:0000256" key="1">
    <source>
        <dbReference type="SAM" id="Coils"/>
    </source>
</evidence>
<dbReference type="InParanoid" id="A0A2K3E666"/>
<feature type="compositionally biased region" description="Low complexity" evidence="2">
    <location>
        <begin position="185"/>
        <end position="207"/>
    </location>
</feature>
<gene>
    <name evidence="3" type="ORF">CHLRE_01g022700v5</name>
</gene>
<accession>A0A2K3E666</accession>
<reference evidence="3 4" key="1">
    <citation type="journal article" date="2007" name="Science">
        <title>The Chlamydomonas genome reveals the evolution of key animal and plant functions.</title>
        <authorList>
            <person name="Merchant S.S."/>
            <person name="Prochnik S.E."/>
            <person name="Vallon O."/>
            <person name="Harris E.H."/>
            <person name="Karpowicz S.J."/>
            <person name="Witman G.B."/>
            <person name="Terry A."/>
            <person name="Salamov A."/>
            <person name="Fritz-Laylin L.K."/>
            <person name="Marechal-Drouard L."/>
            <person name="Marshall W.F."/>
            <person name="Qu L.H."/>
            <person name="Nelson D.R."/>
            <person name="Sanderfoot A.A."/>
            <person name="Spalding M.H."/>
            <person name="Kapitonov V.V."/>
            <person name="Ren Q."/>
            <person name="Ferris P."/>
            <person name="Lindquist E."/>
            <person name="Shapiro H."/>
            <person name="Lucas S.M."/>
            <person name="Grimwood J."/>
            <person name="Schmutz J."/>
            <person name="Cardol P."/>
            <person name="Cerutti H."/>
            <person name="Chanfreau G."/>
            <person name="Chen C.L."/>
            <person name="Cognat V."/>
            <person name="Croft M.T."/>
            <person name="Dent R."/>
            <person name="Dutcher S."/>
            <person name="Fernandez E."/>
            <person name="Fukuzawa H."/>
            <person name="Gonzalez-Ballester D."/>
            <person name="Gonzalez-Halphen D."/>
            <person name="Hallmann A."/>
            <person name="Hanikenne M."/>
            <person name="Hippler M."/>
            <person name="Inwood W."/>
            <person name="Jabbari K."/>
            <person name="Kalanon M."/>
            <person name="Kuras R."/>
            <person name="Lefebvre P.A."/>
            <person name="Lemaire S.D."/>
            <person name="Lobanov A.V."/>
            <person name="Lohr M."/>
            <person name="Manuell A."/>
            <person name="Meier I."/>
            <person name="Mets L."/>
            <person name="Mittag M."/>
            <person name="Mittelmeier T."/>
            <person name="Moroney J.V."/>
            <person name="Moseley J."/>
            <person name="Napoli C."/>
            <person name="Nedelcu A.M."/>
            <person name="Niyogi K."/>
            <person name="Novoselov S.V."/>
            <person name="Paulsen I.T."/>
            <person name="Pazour G."/>
            <person name="Purton S."/>
            <person name="Ral J.P."/>
            <person name="Riano-Pachon D.M."/>
            <person name="Riekhof W."/>
            <person name="Rymarquis L."/>
            <person name="Schroda M."/>
            <person name="Stern D."/>
            <person name="Umen J."/>
            <person name="Willows R."/>
            <person name="Wilson N."/>
            <person name="Zimmer S.L."/>
            <person name="Allmer J."/>
            <person name="Balk J."/>
            <person name="Bisova K."/>
            <person name="Chen C.J."/>
            <person name="Elias M."/>
            <person name="Gendler K."/>
            <person name="Hauser C."/>
            <person name="Lamb M.R."/>
            <person name="Ledford H."/>
            <person name="Long J.C."/>
            <person name="Minagawa J."/>
            <person name="Page M.D."/>
            <person name="Pan J."/>
            <person name="Pootakham W."/>
            <person name="Roje S."/>
            <person name="Rose A."/>
            <person name="Stahlberg E."/>
            <person name="Terauchi A.M."/>
            <person name="Yang P."/>
            <person name="Ball S."/>
            <person name="Bowler C."/>
            <person name="Dieckmann C.L."/>
            <person name="Gladyshev V.N."/>
            <person name="Green P."/>
            <person name="Jorgensen R."/>
            <person name="Mayfield S."/>
            <person name="Mueller-Roeber B."/>
            <person name="Rajamani S."/>
            <person name="Sayre R.T."/>
            <person name="Brokstein P."/>
            <person name="Dubchak I."/>
            <person name="Goodstein D."/>
            <person name="Hornick L."/>
            <person name="Huang Y.W."/>
            <person name="Jhaveri J."/>
            <person name="Luo Y."/>
            <person name="Martinez D."/>
            <person name="Ngau W.C."/>
            <person name="Otillar B."/>
            <person name="Poliakov A."/>
            <person name="Porter A."/>
            <person name="Szajkowski L."/>
            <person name="Werner G."/>
            <person name="Zhou K."/>
            <person name="Grigoriev I.V."/>
            <person name="Rokhsar D.S."/>
            <person name="Grossman A.R."/>
        </authorList>
    </citation>
    <scope>NUCLEOTIDE SEQUENCE [LARGE SCALE GENOMIC DNA]</scope>
    <source>
        <strain evidence="4">CC-503</strain>
    </source>
</reference>
<dbReference type="Proteomes" id="UP000006906">
    <property type="component" value="Chromosome 1"/>
</dbReference>
<dbReference type="OrthoDB" id="552169at2759"/>
<feature type="region of interest" description="Disordered" evidence="2">
    <location>
        <begin position="148"/>
        <end position="250"/>
    </location>
</feature>
<organism evidence="3 4">
    <name type="scientific">Chlamydomonas reinhardtii</name>
    <name type="common">Chlamydomonas smithii</name>
    <dbReference type="NCBI Taxonomy" id="3055"/>
    <lineage>
        <taxon>Eukaryota</taxon>
        <taxon>Viridiplantae</taxon>
        <taxon>Chlorophyta</taxon>
        <taxon>core chlorophytes</taxon>
        <taxon>Chlorophyceae</taxon>
        <taxon>CS clade</taxon>
        <taxon>Chlamydomonadales</taxon>
        <taxon>Chlamydomonadaceae</taxon>
        <taxon>Chlamydomonas</taxon>
    </lineage>
</organism>
<keyword evidence="4" id="KW-1185">Reference proteome</keyword>
<feature type="compositionally biased region" description="Low complexity" evidence="2">
    <location>
        <begin position="592"/>
        <end position="624"/>
    </location>
</feature>
<feature type="compositionally biased region" description="Basic and acidic residues" evidence="2">
    <location>
        <begin position="490"/>
        <end position="506"/>
    </location>
</feature>
<dbReference type="EMBL" id="CM008962">
    <property type="protein sequence ID" value="PNW88288.1"/>
    <property type="molecule type" value="Genomic_DNA"/>
</dbReference>
<name>A0A2K3E666_CHLRE</name>
<evidence type="ECO:0008006" key="5">
    <source>
        <dbReference type="Google" id="ProtNLM"/>
    </source>
</evidence>
<feature type="region of interest" description="Disordered" evidence="2">
    <location>
        <begin position="854"/>
        <end position="888"/>
    </location>
</feature>
<feature type="region of interest" description="Disordered" evidence="2">
    <location>
        <begin position="560"/>
        <end position="633"/>
    </location>
</feature>
<feature type="compositionally biased region" description="Low complexity" evidence="2">
    <location>
        <begin position="241"/>
        <end position="250"/>
    </location>
</feature>
<feature type="region of interest" description="Disordered" evidence="2">
    <location>
        <begin position="1"/>
        <end position="134"/>
    </location>
</feature>